<evidence type="ECO:0000313" key="4">
    <source>
        <dbReference type="Proteomes" id="UP001432209"/>
    </source>
</evidence>
<dbReference type="Gene3D" id="1.25.40.10">
    <property type="entry name" value="Tetratricopeptide repeat domain"/>
    <property type="match status" value="3"/>
</dbReference>
<protein>
    <submittedName>
        <fullName evidence="3">CHAT domain-containing protein</fullName>
    </submittedName>
</protein>
<dbReference type="PANTHER" id="PTHR19959:SF119">
    <property type="entry name" value="FUNGAL LIPASE-LIKE DOMAIN-CONTAINING PROTEIN"/>
    <property type="match status" value="1"/>
</dbReference>
<evidence type="ECO:0000259" key="2">
    <source>
        <dbReference type="Pfam" id="PF12770"/>
    </source>
</evidence>
<dbReference type="InterPro" id="IPR011990">
    <property type="entry name" value="TPR-like_helical_dom_sf"/>
</dbReference>
<reference evidence="3" key="1">
    <citation type="submission" date="2022-10" db="EMBL/GenBank/DDBJ databases">
        <title>The complete genomes of actinobacterial strains from the NBC collection.</title>
        <authorList>
            <person name="Joergensen T.S."/>
            <person name="Alvarez Arevalo M."/>
            <person name="Sterndorff E.B."/>
            <person name="Faurdal D."/>
            <person name="Vuksanovic O."/>
            <person name="Mourched A.-S."/>
            <person name="Charusanti P."/>
            <person name="Shaw S."/>
            <person name="Blin K."/>
            <person name="Weber T."/>
        </authorList>
    </citation>
    <scope>NUCLEOTIDE SEQUENCE</scope>
    <source>
        <strain evidence="3">NBC_01432</strain>
    </source>
</reference>
<dbReference type="PANTHER" id="PTHR19959">
    <property type="entry name" value="KINESIN LIGHT CHAIN"/>
    <property type="match status" value="1"/>
</dbReference>
<dbReference type="Pfam" id="PF12770">
    <property type="entry name" value="CHAT"/>
    <property type="match status" value="1"/>
</dbReference>
<dbReference type="Pfam" id="PF13374">
    <property type="entry name" value="TPR_10"/>
    <property type="match status" value="3"/>
</dbReference>
<evidence type="ECO:0000313" key="3">
    <source>
        <dbReference type="EMBL" id="WUX53411.1"/>
    </source>
</evidence>
<feature type="region of interest" description="Disordered" evidence="1">
    <location>
        <begin position="1009"/>
        <end position="1032"/>
    </location>
</feature>
<sequence>MAGRDLLADLGRRIETAVETDDASGLFTRDAERTAVALIAVTDPAVDVEECHVLGAYYWFRLLATPEGAAQDDALIEVLRFMAPVFEVDPEAVPEPLHAILASDAGGAGSATVPDEDISAAEALQFGLAVCRAYERGRHLPLLRRSVELFRTAVAGPHAHPADRAMSLNNLGHALRLTYELTKDDAALGEAVTVAREAVGATGHPEHAMFLSNLGLALIQLHLRHKNADTLDEAAAAARRAVDTASAADPNQPMYRNNLGVILHVWADARADAVTADEAITLTRSAVAATAVGSPGRGSQLHILLVALQKQYERTAELDLLVEAVAVGREAVTSLPTGHPSRADALDRLANCLNGVFKRTGDVSALREGIAAGRAAVDALPADGAPYDRARYLHNLAENLRALAEHSPDRAAADEAVDVSRAAVATVGDDPLHGWRLSGLAAALLLRYEYTGDPAELVEAVACERAVIEGMPADRPADHPDRLRSINNLGLALRLRYEATGVDEFLDEAIDIGRAVVAALPDDHPFRATALTNLGNALSRKHERDGGMERAPESVTYVRAAVEATPVGHPDRAKWLNNLGMALQTLSNRMGVREPLEEAVTVLREAVAALPDGHPHLAMALGNLGNALSSLFDRTGELQLLREAAETIRRAVDDTPVRHQLHAISLNNLSLVLQDLFWQTGDSAPLREAAEASRSAVAAVPDDFPHRRALFLGTLGSVLHMSAQRSGKREDIAEAVAVAREAVAGIPEGHPNRPRQLLGLASALFTQATRDRDTRTAAELVAMARQVVAATPHDNISRNRALVNLSAALVLLFEQDGDPAALREAADATREAVAITPPGLPLHAVMLNNHAYALHLLFTNTGDPGLREEILSASRSAARDDSAPVWTRVTSYRTIAVLAAPDDDGTREALAAAEAAVALLPQIGLGALGLSDRGHLIGEAGSLAGVAAAAALNVGRPQRAVELLEQSRGVLTAESAEAGGADGGTDLDELRSAAPDLARAIDEVRNRRDALDRHDAASVEPPTAVEAPVPPPPEVRAAARREVQTTWDQLLSRVRSLDGFSAFLAPPGAADLTTQAAKGPVVYVSVAPARCDALVLTGDPADPVHVVPLRGLTEAEVARRLMTLGTAIDATGDPAMDPVGRRAAQRDILGVLVWLWDTVTEPVLTALGHTEPPAPGEPLPRVWWCPVGILAYLPLHAAGHHEDLADDSPHRHSPRTVLDRVVSSYTATVRGLARARTRERAADTGTRTAIVAVPDAPGAGLLAGAATEADLLTGLVPGAAVLPHPTRSSVLAALPQHRVAHFACHSEPHRTDPWRGRLILQDHRTDPLTVADIGALRLDGGLAFLSACTTTLTAPRLADEALHMTGAFQLAGYPHVVGTQWPVADRAAHQLAADFYARLTADGTIPPRPDLSAEALHHAVRRLRAGYPVTPTVWAAHTHTGA</sequence>
<proteinExistence type="predicted"/>
<keyword evidence="4" id="KW-1185">Reference proteome</keyword>
<name>A0ABZ2A492_STRNV</name>
<organism evidence="3 4">
    <name type="scientific">Streptomyces niveus</name>
    <name type="common">Streptomyces spheroides</name>
    <dbReference type="NCBI Taxonomy" id="193462"/>
    <lineage>
        <taxon>Bacteria</taxon>
        <taxon>Bacillati</taxon>
        <taxon>Actinomycetota</taxon>
        <taxon>Actinomycetes</taxon>
        <taxon>Kitasatosporales</taxon>
        <taxon>Streptomycetaceae</taxon>
        <taxon>Streptomyces</taxon>
    </lineage>
</organism>
<feature type="domain" description="CHAT" evidence="2">
    <location>
        <begin position="1153"/>
        <end position="1441"/>
    </location>
</feature>
<accession>A0ABZ2A492</accession>
<gene>
    <name evidence="3" type="ORF">OG442_18700</name>
</gene>
<feature type="compositionally biased region" description="Low complexity" evidence="1">
    <location>
        <begin position="1018"/>
        <end position="1027"/>
    </location>
</feature>
<dbReference type="InterPro" id="IPR024983">
    <property type="entry name" value="CHAT_dom"/>
</dbReference>
<dbReference type="RefSeq" id="WP_329077015.1">
    <property type="nucleotide sequence ID" value="NZ_CP109495.1"/>
</dbReference>
<dbReference type="EMBL" id="CP109495">
    <property type="protein sequence ID" value="WUX53411.1"/>
    <property type="molecule type" value="Genomic_DNA"/>
</dbReference>
<evidence type="ECO:0000256" key="1">
    <source>
        <dbReference type="SAM" id="MobiDB-lite"/>
    </source>
</evidence>
<dbReference type="SUPFAM" id="SSF48452">
    <property type="entry name" value="TPR-like"/>
    <property type="match status" value="3"/>
</dbReference>
<dbReference type="Proteomes" id="UP001432209">
    <property type="component" value="Chromosome"/>
</dbReference>